<gene>
    <name evidence="7" type="ORF">FIBRA_06618</name>
</gene>
<keyword evidence="4" id="KW-0521">NADP</keyword>
<organism evidence="7 8">
    <name type="scientific">Fibroporia radiculosa</name>
    <dbReference type="NCBI Taxonomy" id="599839"/>
    <lineage>
        <taxon>Eukaryota</taxon>
        <taxon>Fungi</taxon>
        <taxon>Dikarya</taxon>
        <taxon>Basidiomycota</taxon>
        <taxon>Agaricomycotina</taxon>
        <taxon>Agaricomycetes</taxon>
        <taxon>Polyporales</taxon>
        <taxon>Fibroporiaceae</taxon>
        <taxon>Fibroporia</taxon>
    </lineage>
</organism>
<evidence type="ECO:0000256" key="1">
    <source>
        <dbReference type="ARBA" id="ARBA00001917"/>
    </source>
</evidence>
<dbReference type="EMBL" id="HE797157">
    <property type="protein sequence ID" value="CCM04438.1"/>
    <property type="molecule type" value="Genomic_DNA"/>
</dbReference>
<feature type="domain" description="NADH:flavin oxidoreductase/NADH oxidase N-terminal" evidence="6">
    <location>
        <begin position="1"/>
        <end position="202"/>
    </location>
</feature>
<dbReference type="InterPro" id="IPR001155">
    <property type="entry name" value="OxRdtase_FMN_N"/>
</dbReference>
<dbReference type="Pfam" id="PF00724">
    <property type="entry name" value="Oxidored_FMN"/>
    <property type="match status" value="1"/>
</dbReference>
<evidence type="ECO:0000256" key="4">
    <source>
        <dbReference type="ARBA" id="ARBA00022857"/>
    </source>
</evidence>
<evidence type="ECO:0000256" key="3">
    <source>
        <dbReference type="ARBA" id="ARBA00022643"/>
    </source>
</evidence>
<evidence type="ECO:0000313" key="8">
    <source>
        <dbReference type="Proteomes" id="UP000006352"/>
    </source>
</evidence>
<dbReference type="InterPro" id="IPR013785">
    <property type="entry name" value="Aldolase_TIM"/>
</dbReference>
<keyword evidence="8" id="KW-1185">Reference proteome</keyword>
<evidence type="ECO:0000313" key="7">
    <source>
        <dbReference type="EMBL" id="CCM04438.1"/>
    </source>
</evidence>
<accession>J4GC18</accession>
<dbReference type="PANTHER" id="PTHR43303">
    <property type="entry name" value="NADPH DEHYDROGENASE C23G7.10C-RELATED"/>
    <property type="match status" value="1"/>
</dbReference>
<keyword evidence="5" id="KW-0560">Oxidoreductase</keyword>
<dbReference type="InterPro" id="IPR044152">
    <property type="entry name" value="YqjM-like"/>
</dbReference>
<dbReference type="PANTHER" id="PTHR43303:SF4">
    <property type="entry name" value="NADPH DEHYDROGENASE C23G7.10C-RELATED"/>
    <property type="match status" value="1"/>
</dbReference>
<dbReference type="SUPFAM" id="SSF51395">
    <property type="entry name" value="FMN-linked oxidoreductases"/>
    <property type="match status" value="1"/>
</dbReference>
<sequence length="229" mass="25702">MDEAHIAYVEDAWLTAVERCKAVGFDFIEIHSAHGYLMHQFVSPLCNERTDAYGGQPLENRLRWPLRLISRVRAAWDKPLFVRVSASDWAEGPERGADGEWKQWGIEQTTLYVEEMKKIGVDLVDVSSGGLWAKQQINAVPGYQVPFAEALKKAHPDMPIGTVGLITDPHQAESYLQDGKTDVVFLARELIRTPQWPLVAAQRLGVAIKPANQYERGWVDVVTPTPAKN</sequence>
<dbReference type="STRING" id="599839.J4GC18"/>
<keyword evidence="2" id="KW-0285">Flavoprotein</keyword>
<dbReference type="Proteomes" id="UP000006352">
    <property type="component" value="Unassembled WGS sequence"/>
</dbReference>
<reference evidence="7 8" key="1">
    <citation type="journal article" date="2012" name="Appl. Environ. Microbiol.">
        <title>Short-read sequencing for genomic analysis of the brown rot fungus Fibroporia radiculosa.</title>
        <authorList>
            <person name="Tang J.D."/>
            <person name="Perkins A.D."/>
            <person name="Sonstegard T.S."/>
            <person name="Schroeder S.G."/>
            <person name="Burgess S.C."/>
            <person name="Diehl S.V."/>
        </authorList>
    </citation>
    <scope>NUCLEOTIDE SEQUENCE [LARGE SCALE GENOMIC DNA]</scope>
    <source>
        <strain evidence="7 8">TFFH 294</strain>
    </source>
</reference>
<dbReference type="Gene3D" id="3.20.20.70">
    <property type="entry name" value="Aldolase class I"/>
    <property type="match status" value="1"/>
</dbReference>
<dbReference type="AlphaFoldDB" id="J4GC18"/>
<dbReference type="GeneID" id="24099349"/>
<evidence type="ECO:0000256" key="2">
    <source>
        <dbReference type="ARBA" id="ARBA00022630"/>
    </source>
</evidence>
<comment type="cofactor">
    <cofactor evidence="1">
        <name>FMN</name>
        <dbReference type="ChEBI" id="CHEBI:58210"/>
    </cofactor>
</comment>
<evidence type="ECO:0000256" key="5">
    <source>
        <dbReference type="ARBA" id="ARBA00023002"/>
    </source>
</evidence>
<dbReference type="RefSeq" id="XP_012183721.1">
    <property type="nucleotide sequence ID" value="XM_012328331.1"/>
</dbReference>
<dbReference type="OrthoDB" id="72788at2759"/>
<protein>
    <recommendedName>
        <fullName evidence="6">NADH:flavin oxidoreductase/NADH oxidase N-terminal domain-containing protein</fullName>
    </recommendedName>
</protein>
<dbReference type="GO" id="GO:0050661">
    <property type="term" value="F:NADP binding"/>
    <property type="evidence" value="ECO:0007669"/>
    <property type="project" value="InterPro"/>
</dbReference>
<dbReference type="GO" id="GO:0003959">
    <property type="term" value="F:NADPH dehydrogenase activity"/>
    <property type="evidence" value="ECO:0007669"/>
    <property type="project" value="InterPro"/>
</dbReference>
<dbReference type="GO" id="GO:0010181">
    <property type="term" value="F:FMN binding"/>
    <property type="evidence" value="ECO:0007669"/>
    <property type="project" value="InterPro"/>
</dbReference>
<keyword evidence="3" id="KW-0288">FMN</keyword>
<evidence type="ECO:0000259" key="6">
    <source>
        <dbReference type="Pfam" id="PF00724"/>
    </source>
</evidence>
<dbReference type="InParanoid" id="J4GC18"/>
<name>J4GC18_9APHY</name>
<dbReference type="HOGENOM" id="CLU_012153_6_1_1"/>
<proteinExistence type="predicted"/>